<feature type="transmembrane region" description="Helical" evidence="5">
    <location>
        <begin position="96"/>
        <end position="119"/>
    </location>
</feature>
<evidence type="ECO:0000313" key="7">
    <source>
        <dbReference type="EMBL" id="HIU95220.1"/>
    </source>
</evidence>
<dbReference type="AlphaFoldDB" id="A0A9D1N524"/>
<name>A0A9D1N524_9FIRM</name>
<dbReference type="PANTHER" id="PTHR39344:SF1">
    <property type="entry name" value="UPF0182 PROTEIN SLL1060"/>
    <property type="match status" value="1"/>
</dbReference>
<feature type="region of interest" description="Disordered" evidence="6">
    <location>
        <begin position="892"/>
        <end position="918"/>
    </location>
</feature>
<dbReference type="Pfam" id="PF03699">
    <property type="entry name" value="UPF0182"/>
    <property type="match status" value="1"/>
</dbReference>
<accession>A0A9D1N524</accession>
<gene>
    <name evidence="7" type="ORF">IAD25_00720</name>
</gene>
<evidence type="ECO:0000256" key="3">
    <source>
        <dbReference type="ARBA" id="ARBA00022989"/>
    </source>
</evidence>
<evidence type="ECO:0000313" key="8">
    <source>
        <dbReference type="Proteomes" id="UP000824130"/>
    </source>
</evidence>
<dbReference type="GO" id="GO:0005886">
    <property type="term" value="C:plasma membrane"/>
    <property type="evidence" value="ECO:0007669"/>
    <property type="project" value="UniProtKB-SubCell"/>
</dbReference>
<dbReference type="Proteomes" id="UP000824130">
    <property type="component" value="Unassembled WGS sequence"/>
</dbReference>
<feature type="transmembrane region" description="Helical" evidence="5">
    <location>
        <begin position="157"/>
        <end position="176"/>
    </location>
</feature>
<feature type="transmembrane region" description="Helical" evidence="5">
    <location>
        <begin position="329"/>
        <end position="351"/>
    </location>
</feature>
<feature type="transmembrane region" description="Helical" evidence="5">
    <location>
        <begin position="56"/>
        <end position="75"/>
    </location>
</feature>
<comment type="caution">
    <text evidence="7">The sequence shown here is derived from an EMBL/GenBank/DDBJ whole genome shotgun (WGS) entry which is preliminary data.</text>
</comment>
<comment type="similarity">
    <text evidence="5">Belongs to the UPF0182 family.</text>
</comment>
<keyword evidence="1 5" id="KW-1003">Cell membrane</keyword>
<evidence type="ECO:0000256" key="6">
    <source>
        <dbReference type="SAM" id="MobiDB-lite"/>
    </source>
</evidence>
<proteinExistence type="inferred from homology"/>
<feature type="transmembrane region" description="Helical" evidence="5">
    <location>
        <begin position="259"/>
        <end position="276"/>
    </location>
</feature>
<evidence type="ECO:0000256" key="5">
    <source>
        <dbReference type="HAMAP-Rule" id="MF_01600"/>
    </source>
</evidence>
<dbReference type="GO" id="GO:0005576">
    <property type="term" value="C:extracellular region"/>
    <property type="evidence" value="ECO:0007669"/>
    <property type="project" value="TreeGrafter"/>
</dbReference>
<evidence type="ECO:0000256" key="4">
    <source>
        <dbReference type="ARBA" id="ARBA00023136"/>
    </source>
</evidence>
<reference evidence="7" key="2">
    <citation type="journal article" date="2021" name="PeerJ">
        <title>Extensive microbial diversity within the chicken gut microbiome revealed by metagenomics and culture.</title>
        <authorList>
            <person name="Gilroy R."/>
            <person name="Ravi A."/>
            <person name="Getino M."/>
            <person name="Pursley I."/>
            <person name="Horton D.L."/>
            <person name="Alikhan N.F."/>
            <person name="Baker D."/>
            <person name="Gharbi K."/>
            <person name="Hall N."/>
            <person name="Watson M."/>
            <person name="Adriaenssens E.M."/>
            <person name="Foster-Nyarko E."/>
            <person name="Jarju S."/>
            <person name="Secka A."/>
            <person name="Antonio M."/>
            <person name="Oren A."/>
            <person name="Chaudhuri R.R."/>
            <person name="La Ragione R."/>
            <person name="Hildebrand F."/>
            <person name="Pallen M.J."/>
        </authorList>
    </citation>
    <scope>NUCLEOTIDE SEQUENCE</scope>
    <source>
        <strain evidence="7">ChiSjej4B22-8349</strain>
    </source>
</reference>
<reference evidence="7" key="1">
    <citation type="submission" date="2020-10" db="EMBL/GenBank/DDBJ databases">
        <authorList>
            <person name="Gilroy R."/>
        </authorList>
    </citation>
    <scope>NUCLEOTIDE SEQUENCE</scope>
    <source>
        <strain evidence="7">ChiSjej4B22-8349</strain>
    </source>
</reference>
<keyword evidence="2 5" id="KW-0812">Transmembrane</keyword>
<feature type="transmembrane region" description="Helical" evidence="5">
    <location>
        <begin position="12"/>
        <end position="36"/>
    </location>
</feature>
<evidence type="ECO:0000256" key="1">
    <source>
        <dbReference type="ARBA" id="ARBA00022475"/>
    </source>
</evidence>
<evidence type="ECO:0000256" key="2">
    <source>
        <dbReference type="ARBA" id="ARBA00022692"/>
    </source>
</evidence>
<dbReference type="EMBL" id="DVOB01000016">
    <property type="protein sequence ID" value="HIU95220.1"/>
    <property type="molecule type" value="Genomic_DNA"/>
</dbReference>
<sequence>MAKGKKRRPLLWIIVAVVVILLLFFSLIGFITDFIWFKELDYVSVFFTKLFTQIKIGVPTFVVVTFLAYVYLKVLKRGYFKKISSDEPVNHGRLNLISWGLAAIYGAITTFFAVTRLWFDFLQFVNSTDFDIKDPLYNMDVSFYVFRLDFIEEVNQIVLVLLIAFAVLTVIYYSILLSMRTPKIFEEGDDSFGSASNENAGSAGAGGGSPFGNMGGMFGKFAESFAGKAGNGGFKRPSGGGALDNKNLKMLVSIAEKQLIIVGVLFFLMVGVNFFLRQYGLLFENTGAVYGAGFTAVNVTLWMYRIIMVLSVIAAIGFAVGINKRRVKYVVTVPVLMIIIGLVGSGAGLLVQNLVVTPDEINKESQYLESNIEFTQAAYGLDNVDTREFAASNDLTSEDISNNDETISNIRINDYEPTNTFYNQTQAIRQYYSFNDVDVDRYMINGEYTQTFLSAREIQESSIKDTWLNKHLKYTHGYGITLSRVDQITASGQPDVLVGDIPPVSSVEDIQITRPEIYYGELTNNYVLVNTSEDEFDYPDGNENKYTQYEGTAGIKLNPLNRFMFAVKERSLKMLVSGNINSDSRILINRNIEERVREIMPYLEYDEDPYMFTVDGKLYWIIDAYTYTNRYPYSEPYSSNSDVNYIRNSVKVVIDAYNGTTDYYIVDDTDPIAQNFKKIYPDLFKDLDDMPESIQAHMRYPDTLLDIQAQVYQRYHMNDVNVFYQNEDLWEISDEIYGTKELRMTPNYYIMKLPGEEKAEFVNSIPFTPKDKRNLMGLFVARNDGENYGELILYQMPKSKTVYGPMQVEAQIDQNTEISEDFSLWSSAGSQYSRGNMFIVPIEDSLLYIEPVYLEATNSSIPEVKRVIVAYGDRIAYETTLAEALNSLFGEGSAEESTGSDQSAAAGEGSGGQDQTMSQAQVISNAQQAFANAQKASQEGDWAAYGQYLDELEQYLNMLSE</sequence>
<feature type="transmembrane region" description="Helical" evidence="5">
    <location>
        <begin position="302"/>
        <end position="322"/>
    </location>
</feature>
<dbReference type="HAMAP" id="MF_01600">
    <property type="entry name" value="UPF0182"/>
    <property type="match status" value="1"/>
</dbReference>
<dbReference type="InterPro" id="IPR005372">
    <property type="entry name" value="UPF0182"/>
</dbReference>
<comment type="subcellular location">
    <subcellularLocation>
        <location evidence="5">Cell membrane</location>
        <topology evidence="5">Multi-pass membrane protein</topology>
    </subcellularLocation>
</comment>
<organism evidence="7 8">
    <name type="scientific">Candidatus Allocopromorpha excrementipullorum</name>
    <dbReference type="NCBI Taxonomy" id="2840743"/>
    <lineage>
        <taxon>Bacteria</taxon>
        <taxon>Bacillati</taxon>
        <taxon>Bacillota</taxon>
        <taxon>Clostridia</taxon>
        <taxon>Eubacteriales</taxon>
        <taxon>Eubacteriaceae</taxon>
        <taxon>Eubacteriaceae incertae sedis</taxon>
        <taxon>Candidatus Allocopromorpha</taxon>
    </lineage>
</organism>
<protein>
    <recommendedName>
        <fullName evidence="5">UPF0182 protein IAD25_00720</fullName>
    </recommendedName>
</protein>
<dbReference type="PANTHER" id="PTHR39344">
    <property type="entry name" value="UPF0182 PROTEIN SLL1060"/>
    <property type="match status" value="1"/>
</dbReference>
<keyword evidence="3 5" id="KW-1133">Transmembrane helix</keyword>
<keyword evidence="4 5" id="KW-0472">Membrane</keyword>